<keyword evidence="3 5" id="KW-0238">DNA-binding</keyword>
<evidence type="ECO:0000256" key="1">
    <source>
        <dbReference type="ARBA" id="ARBA00008857"/>
    </source>
</evidence>
<dbReference type="Pfam" id="PF13356">
    <property type="entry name" value="Arm-DNA-bind_3"/>
    <property type="match status" value="1"/>
</dbReference>
<keyword evidence="2" id="KW-0229">DNA integration</keyword>
<dbReference type="Proteomes" id="UP000641025">
    <property type="component" value="Unassembled WGS sequence"/>
</dbReference>
<evidence type="ECO:0000259" key="7">
    <source>
        <dbReference type="PROSITE" id="PS51900"/>
    </source>
</evidence>
<dbReference type="PROSITE" id="PS51900">
    <property type="entry name" value="CB"/>
    <property type="match status" value="1"/>
</dbReference>
<dbReference type="PROSITE" id="PS51898">
    <property type="entry name" value="TYR_RECOMBINASE"/>
    <property type="match status" value="1"/>
</dbReference>
<evidence type="ECO:0000256" key="4">
    <source>
        <dbReference type="ARBA" id="ARBA00023172"/>
    </source>
</evidence>
<gene>
    <name evidence="8" type="ORF">JFN90_04140</name>
</gene>
<evidence type="ECO:0000256" key="2">
    <source>
        <dbReference type="ARBA" id="ARBA00022908"/>
    </source>
</evidence>
<evidence type="ECO:0000313" key="8">
    <source>
        <dbReference type="EMBL" id="MBJ6799325.1"/>
    </source>
</evidence>
<dbReference type="InterPro" id="IPR011010">
    <property type="entry name" value="DNA_brk_join_enz"/>
</dbReference>
<dbReference type="PANTHER" id="PTHR30629">
    <property type="entry name" value="PROPHAGE INTEGRASE"/>
    <property type="match status" value="1"/>
</dbReference>
<evidence type="ECO:0000256" key="3">
    <source>
        <dbReference type="ARBA" id="ARBA00023125"/>
    </source>
</evidence>
<dbReference type="Gene3D" id="3.30.160.390">
    <property type="entry name" value="Integrase, DNA-binding domain"/>
    <property type="match status" value="1"/>
</dbReference>
<keyword evidence="9" id="KW-1185">Reference proteome</keyword>
<accession>A0ABS0YP99</accession>
<dbReference type="SUPFAM" id="SSF56349">
    <property type="entry name" value="DNA breaking-rejoining enzymes"/>
    <property type="match status" value="1"/>
</dbReference>
<sequence length="431" mass="48546">MKVTTFTDTMIRKLKPEDKKYIRGEGNGFTIRVMPSGVKTWLYVYSIDGKRREMNLGGYPYVPLETARLKFEAAKRKVKNGNDPLAEKEAAVHARRTALTVSDLVKEYLEKHAVHKRSGAADKRLLDVEVIPIWGKRKAEDIRKRDVVLLLESIVERGAPAMSNQVLKITRKMFNFAVERDILPHSPFASVKALAPNNSRERTLSEAEIRTLWGSLDSAAISDEIRRALKLVLVTGQRPGEVAGMHTAEIDGQWWTIPAGRAKNGREHRVFLAATALELIAPLTSVDEETGEEVPKGYIFPCPHKKKIQPIDSHALPVAVRRNLEWPVHGPKGSPLFDKDGNQAKENRLGIDQFTPHDLRRTAATFIASMGFMDEIIDAVLNHKKHGIISTYNRHKYDAEKQQALEAWDRKLKSIITEKSAGKVIPILRAR</sequence>
<evidence type="ECO:0000313" key="9">
    <source>
        <dbReference type="Proteomes" id="UP000641025"/>
    </source>
</evidence>
<organism evidence="8 9">
    <name type="scientific">Geomonas propionica</name>
    <dbReference type="NCBI Taxonomy" id="2798582"/>
    <lineage>
        <taxon>Bacteria</taxon>
        <taxon>Pseudomonadati</taxon>
        <taxon>Thermodesulfobacteriota</taxon>
        <taxon>Desulfuromonadia</taxon>
        <taxon>Geobacterales</taxon>
        <taxon>Geobacteraceae</taxon>
        <taxon>Geomonas</taxon>
    </lineage>
</organism>
<dbReference type="PANTHER" id="PTHR30629:SF2">
    <property type="entry name" value="PROPHAGE INTEGRASE INTS-RELATED"/>
    <property type="match status" value="1"/>
</dbReference>
<comment type="similarity">
    <text evidence="1">Belongs to the 'phage' integrase family.</text>
</comment>
<dbReference type="Pfam" id="PF22022">
    <property type="entry name" value="Phage_int_M"/>
    <property type="match status" value="1"/>
</dbReference>
<dbReference type="InterPro" id="IPR050808">
    <property type="entry name" value="Phage_Integrase"/>
</dbReference>
<comment type="caution">
    <text evidence="8">The sequence shown here is derived from an EMBL/GenBank/DDBJ whole genome shotgun (WGS) entry which is preliminary data.</text>
</comment>
<dbReference type="InterPro" id="IPR038488">
    <property type="entry name" value="Integrase_DNA-bd_sf"/>
</dbReference>
<keyword evidence="4" id="KW-0233">DNA recombination</keyword>
<dbReference type="Gene3D" id="1.10.150.130">
    <property type="match status" value="1"/>
</dbReference>
<dbReference type="InterPro" id="IPR025166">
    <property type="entry name" value="Integrase_DNA_bind_dom"/>
</dbReference>
<name>A0ABS0YP99_9BACT</name>
<dbReference type="InterPro" id="IPR002104">
    <property type="entry name" value="Integrase_catalytic"/>
</dbReference>
<feature type="domain" description="Tyr recombinase" evidence="6">
    <location>
        <begin position="199"/>
        <end position="406"/>
    </location>
</feature>
<evidence type="ECO:0000256" key="5">
    <source>
        <dbReference type="PROSITE-ProRule" id="PRU01248"/>
    </source>
</evidence>
<proteinExistence type="inferred from homology"/>
<dbReference type="Gene3D" id="1.10.443.10">
    <property type="entry name" value="Intergrase catalytic core"/>
    <property type="match status" value="1"/>
</dbReference>
<dbReference type="InterPro" id="IPR053876">
    <property type="entry name" value="Phage_int_M"/>
</dbReference>
<feature type="domain" description="Core-binding (CB)" evidence="7">
    <location>
        <begin position="99"/>
        <end position="178"/>
    </location>
</feature>
<protein>
    <submittedName>
        <fullName evidence="8">Site-specific integrase</fullName>
    </submittedName>
</protein>
<dbReference type="RefSeq" id="WP_199393834.1">
    <property type="nucleotide sequence ID" value="NZ_JAEMHK010000002.1"/>
</dbReference>
<dbReference type="Pfam" id="PF00589">
    <property type="entry name" value="Phage_integrase"/>
    <property type="match status" value="1"/>
</dbReference>
<evidence type="ECO:0000259" key="6">
    <source>
        <dbReference type="PROSITE" id="PS51898"/>
    </source>
</evidence>
<dbReference type="EMBL" id="JAEMHK010000002">
    <property type="protein sequence ID" value="MBJ6799325.1"/>
    <property type="molecule type" value="Genomic_DNA"/>
</dbReference>
<reference evidence="8 9" key="1">
    <citation type="submission" date="2020-12" db="EMBL/GenBank/DDBJ databases">
        <title>Geomonas sp. Red259, isolated from paddy soil.</title>
        <authorList>
            <person name="Xu Z."/>
            <person name="Zhang Z."/>
            <person name="Masuda Y."/>
            <person name="Itoh H."/>
            <person name="Senoo K."/>
        </authorList>
    </citation>
    <scope>NUCLEOTIDE SEQUENCE [LARGE SCALE GENOMIC DNA]</scope>
    <source>
        <strain evidence="8 9">Red259</strain>
    </source>
</reference>
<dbReference type="InterPro" id="IPR013762">
    <property type="entry name" value="Integrase-like_cat_sf"/>
</dbReference>
<dbReference type="InterPro" id="IPR044068">
    <property type="entry name" value="CB"/>
</dbReference>
<dbReference type="CDD" id="cd00801">
    <property type="entry name" value="INT_P4_C"/>
    <property type="match status" value="1"/>
</dbReference>
<dbReference type="InterPro" id="IPR010998">
    <property type="entry name" value="Integrase_recombinase_N"/>
</dbReference>